<dbReference type="GO" id="GO:0003700">
    <property type="term" value="F:DNA-binding transcription factor activity"/>
    <property type="evidence" value="ECO:0007669"/>
    <property type="project" value="InterPro"/>
</dbReference>
<keyword evidence="3" id="KW-0238">DNA-binding</keyword>
<keyword evidence="5" id="KW-0812">Transmembrane</keyword>
<dbReference type="Proteomes" id="UP000076088">
    <property type="component" value="Plasmid unnamed1"/>
</dbReference>
<dbReference type="PROSITE" id="PS50931">
    <property type="entry name" value="HTH_LYSR"/>
    <property type="match status" value="1"/>
</dbReference>
<evidence type="ECO:0000256" key="2">
    <source>
        <dbReference type="ARBA" id="ARBA00023015"/>
    </source>
</evidence>
<dbReference type="InterPro" id="IPR036390">
    <property type="entry name" value="WH_DNA-bd_sf"/>
</dbReference>
<sequence length="300" mass="32975">MELRHLRHFVALAHAKNFHRAAANLNLAQPALSVSIRKFEEELGVQLVIRHSRGVTLTPEGEVTATQAQDILRRADEVRAFASQVSQGVRGRLAIGFVASATFSLIPSIVAIFRKRFPDVKLRLRETTHVEITRSLLNGELDIGIIRTPLSVRPGVELIPLTADNMVLAIPKDHPFASQTRVEMEDLKDEPLILYSRSGTSSLRTLIDLNFSALGITPTVVEEVAHLHTMIALVESGLGLAFVPSVARLFAHDRVAIANVYFRGTAIPTGLALAYPMDGLRLLGSQFRSICIEQNWGNPS</sequence>
<dbReference type="InterPro" id="IPR036388">
    <property type="entry name" value="WH-like_DNA-bd_sf"/>
</dbReference>
<dbReference type="PANTHER" id="PTHR30346:SF0">
    <property type="entry name" value="HCA OPERON TRANSCRIPTIONAL ACTIVATOR HCAR"/>
    <property type="match status" value="1"/>
</dbReference>
<dbReference type="Gene3D" id="3.40.190.10">
    <property type="entry name" value="Periplasmic binding protein-like II"/>
    <property type="match status" value="2"/>
</dbReference>
<accession>A0AAC9FHI6</accession>
<evidence type="ECO:0000259" key="6">
    <source>
        <dbReference type="PROSITE" id="PS50931"/>
    </source>
</evidence>
<keyword evidence="7" id="KW-0614">Plasmid</keyword>
<evidence type="ECO:0000313" key="7">
    <source>
        <dbReference type="EMBL" id="AMU92621.1"/>
    </source>
</evidence>
<dbReference type="InterPro" id="IPR000847">
    <property type="entry name" value="LysR_HTH_N"/>
</dbReference>
<dbReference type="Gene3D" id="1.10.10.10">
    <property type="entry name" value="Winged helix-like DNA-binding domain superfamily/Winged helix DNA-binding domain"/>
    <property type="match status" value="1"/>
</dbReference>
<geneLocation type="plasmid" evidence="7 8">
    <name>unnamed1</name>
</geneLocation>
<dbReference type="KEGG" id="smaz:LH19_26665"/>
<evidence type="ECO:0000256" key="3">
    <source>
        <dbReference type="ARBA" id="ARBA00023125"/>
    </source>
</evidence>
<dbReference type="PRINTS" id="PR00039">
    <property type="entry name" value="HTHLYSR"/>
</dbReference>
<dbReference type="EMBL" id="CP013345">
    <property type="protein sequence ID" value="AMU92621.1"/>
    <property type="molecule type" value="Genomic_DNA"/>
</dbReference>
<gene>
    <name evidence="7" type="ORF">ATM17_30655</name>
</gene>
<dbReference type="SUPFAM" id="SSF53850">
    <property type="entry name" value="Periplasmic binding protein-like II"/>
    <property type="match status" value="1"/>
</dbReference>
<evidence type="ECO:0000313" key="8">
    <source>
        <dbReference type="Proteomes" id="UP000076088"/>
    </source>
</evidence>
<comment type="similarity">
    <text evidence="1">Belongs to the LysR transcriptional regulatory family.</text>
</comment>
<evidence type="ECO:0000256" key="4">
    <source>
        <dbReference type="ARBA" id="ARBA00023163"/>
    </source>
</evidence>
<dbReference type="SUPFAM" id="SSF46785">
    <property type="entry name" value="Winged helix' DNA-binding domain"/>
    <property type="match status" value="1"/>
</dbReference>
<name>A0AAC9FHI6_SPHMC</name>
<dbReference type="InterPro" id="IPR005119">
    <property type="entry name" value="LysR_subst-bd"/>
</dbReference>
<dbReference type="GO" id="GO:0003677">
    <property type="term" value="F:DNA binding"/>
    <property type="evidence" value="ECO:0007669"/>
    <property type="project" value="UniProtKB-KW"/>
</dbReference>
<dbReference type="CDD" id="cd08414">
    <property type="entry name" value="PBP2_LTTR_aromatics_like"/>
    <property type="match status" value="1"/>
</dbReference>
<dbReference type="GO" id="GO:0032993">
    <property type="term" value="C:protein-DNA complex"/>
    <property type="evidence" value="ECO:0007669"/>
    <property type="project" value="TreeGrafter"/>
</dbReference>
<dbReference type="RefSeq" id="WP_054734688.1">
    <property type="nucleotide sequence ID" value="NZ_CP009430.1"/>
</dbReference>
<keyword evidence="5" id="KW-1133">Transmembrane helix</keyword>
<dbReference type="Pfam" id="PF03466">
    <property type="entry name" value="LysR_substrate"/>
    <property type="match status" value="1"/>
</dbReference>
<protein>
    <recommendedName>
        <fullName evidence="6">HTH lysR-type domain-containing protein</fullName>
    </recommendedName>
</protein>
<reference evidence="8" key="1">
    <citation type="submission" date="2015-11" db="EMBL/GenBank/DDBJ databases">
        <title>Complete genome sequence of a polyethylene-glycol degrader Sphingopyxis macrogoltabida 203N (NBRC 111659).</title>
        <authorList>
            <person name="Yoshiyuki O."/>
            <person name="Shouta N."/>
            <person name="Nagata Y."/>
            <person name="Numata M."/>
            <person name="Tsuchikane K."/>
            <person name="Hosoyama A."/>
            <person name="Yamazoe A."/>
            <person name="Tsuda M."/>
            <person name="Fujita N."/>
            <person name="Kawai F."/>
        </authorList>
    </citation>
    <scope>NUCLEOTIDE SEQUENCE [LARGE SCALE GENOMIC DNA]</scope>
    <source>
        <strain evidence="8">203N</strain>
        <plasmid evidence="8">unnamed1</plasmid>
    </source>
</reference>
<keyword evidence="2" id="KW-0805">Transcription regulation</keyword>
<organism evidence="7 8">
    <name type="scientific">Sphingopyxis macrogoltabida</name>
    <name type="common">Sphingomonas macrogoltabidus</name>
    <dbReference type="NCBI Taxonomy" id="33050"/>
    <lineage>
        <taxon>Bacteria</taxon>
        <taxon>Pseudomonadati</taxon>
        <taxon>Pseudomonadota</taxon>
        <taxon>Alphaproteobacteria</taxon>
        <taxon>Sphingomonadales</taxon>
        <taxon>Sphingomonadaceae</taxon>
        <taxon>Sphingopyxis</taxon>
    </lineage>
</organism>
<dbReference type="AlphaFoldDB" id="A0AAC9FHI6"/>
<evidence type="ECO:0000256" key="1">
    <source>
        <dbReference type="ARBA" id="ARBA00009437"/>
    </source>
</evidence>
<feature type="domain" description="HTH lysR-type" evidence="6">
    <location>
        <begin position="1"/>
        <end position="58"/>
    </location>
</feature>
<keyword evidence="4" id="KW-0804">Transcription</keyword>
<keyword evidence="5" id="KW-0472">Membrane</keyword>
<reference evidence="7 8" key="2">
    <citation type="journal article" date="2016" name="Genome Announc.">
        <title>Complete Genome Sequence of Sphingopyxis macrogoltabida Strain 203N (NBRC 111659), a Polyethylene Glycol Degrader.</title>
        <authorList>
            <person name="Ohtsubo Y."/>
            <person name="Nonoyama S."/>
            <person name="Nagata Y."/>
            <person name="Numata M."/>
            <person name="Tsuchikane K."/>
            <person name="Hosoyama A."/>
            <person name="Yamazoe A."/>
            <person name="Tsuda M."/>
            <person name="Fujita N."/>
            <person name="Kawai F."/>
        </authorList>
    </citation>
    <scope>NUCLEOTIDE SEQUENCE [LARGE SCALE GENOMIC DNA]</scope>
    <source>
        <strain evidence="7 8">203N</strain>
    </source>
</reference>
<dbReference type="FunFam" id="1.10.10.10:FF:000001">
    <property type="entry name" value="LysR family transcriptional regulator"/>
    <property type="match status" value="1"/>
</dbReference>
<keyword evidence="8" id="KW-1185">Reference proteome</keyword>
<evidence type="ECO:0000256" key="5">
    <source>
        <dbReference type="SAM" id="Phobius"/>
    </source>
</evidence>
<dbReference type="PANTHER" id="PTHR30346">
    <property type="entry name" value="TRANSCRIPTIONAL DUAL REGULATOR HCAR-RELATED"/>
    <property type="match status" value="1"/>
</dbReference>
<feature type="transmembrane region" description="Helical" evidence="5">
    <location>
        <begin position="93"/>
        <end position="113"/>
    </location>
</feature>
<dbReference type="Pfam" id="PF00126">
    <property type="entry name" value="HTH_1"/>
    <property type="match status" value="1"/>
</dbReference>
<proteinExistence type="inferred from homology"/>